<comment type="subcellular location">
    <subcellularLocation>
        <location evidence="1 14">Cytoplasm</location>
    </subcellularLocation>
</comment>
<evidence type="ECO:0000256" key="6">
    <source>
        <dbReference type="ARBA" id="ARBA00022837"/>
    </source>
</evidence>
<evidence type="ECO:0000256" key="5">
    <source>
        <dbReference type="ARBA" id="ARBA00022553"/>
    </source>
</evidence>
<dbReference type="PANTHER" id="PTHR44591">
    <property type="entry name" value="STRESS RESPONSE REGULATOR PROTEIN 1"/>
    <property type="match status" value="1"/>
</dbReference>
<dbReference type="InterPro" id="IPR050595">
    <property type="entry name" value="Bact_response_regulator"/>
</dbReference>
<dbReference type="PIRSF" id="PIRSF002937">
    <property type="entry name" value="Res_reg_Spo0A"/>
    <property type="match status" value="1"/>
</dbReference>
<evidence type="ECO:0000313" key="19">
    <source>
        <dbReference type="Proteomes" id="UP000824088"/>
    </source>
</evidence>
<dbReference type="GO" id="GO:0003677">
    <property type="term" value="F:DNA binding"/>
    <property type="evidence" value="ECO:0007669"/>
    <property type="project" value="UniProtKB-KW"/>
</dbReference>
<reference evidence="18" key="1">
    <citation type="submission" date="2020-10" db="EMBL/GenBank/DDBJ databases">
        <authorList>
            <person name="Gilroy R."/>
        </authorList>
    </citation>
    <scope>NUCLEOTIDE SEQUENCE</scope>
    <source>
        <strain evidence="18">1063</strain>
    </source>
</reference>
<evidence type="ECO:0000256" key="13">
    <source>
        <dbReference type="ARBA" id="ARBA00024867"/>
    </source>
</evidence>
<dbReference type="InterPro" id="IPR036388">
    <property type="entry name" value="WH-like_DNA-bd_sf"/>
</dbReference>
<gene>
    <name evidence="18" type="primary">spo0A</name>
    <name evidence="18" type="ORF">IAD51_06400</name>
</gene>
<evidence type="ECO:0000256" key="4">
    <source>
        <dbReference type="ARBA" id="ARBA00022491"/>
    </source>
</evidence>
<dbReference type="AlphaFoldDB" id="A0A9D1HTQ5"/>
<dbReference type="Gene3D" id="1.10.10.10">
    <property type="entry name" value="Winged helix-like DNA-binding domain superfamily/Winged helix DNA-binding domain"/>
    <property type="match status" value="1"/>
</dbReference>
<organism evidence="18 19">
    <name type="scientific">Candidatus Limadaptatus stercorigallinarum</name>
    <dbReference type="NCBI Taxonomy" id="2840845"/>
    <lineage>
        <taxon>Bacteria</taxon>
        <taxon>Bacillati</taxon>
        <taxon>Bacillota</taxon>
        <taxon>Clostridia</taxon>
        <taxon>Eubacteriales</taxon>
        <taxon>Candidatus Limadaptatus</taxon>
    </lineage>
</organism>
<dbReference type="GO" id="GO:0005737">
    <property type="term" value="C:cytoplasm"/>
    <property type="evidence" value="ECO:0007669"/>
    <property type="project" value="UniProtKB-SubCell"/>
</dbReference>
<keyword evidence="3 14" id="KW-0963">Cytoplasm</keyword>
<keyword evidence="11 14" id="KW-0010">Activator</keyword>
<evidence type="ECO:0000256" key="14">
    <source>
        <dbReference type="PIRNR" id="PIRNR002937"/>
    </source>
</evidence>
<dbReference type="GO" id="GO:0000160">
    <property type="term" value="P:phosphorelay signal transduction system"/>
    <property type="evidence" value="ECO:0007669"/>
    <property type="project" value="UniProtKB-UniRule"/>
</dbReference>
<evidence type="ECO:0000256" key="3">
    <source>
        <dbReference type="ARBA" id="ARBA00022490"/>
    </source>
</evidence>
<evidence type="ECO:0000256" key="7">
    <source>
        <dbReference type="ARBA" id="ARBA00022969"/>
    </source>
</evidence>
<keyword evidence="10 14" id="KW-0238">DNA-binding</keyword>
<evidence type="ECO:0000256" key="11">
    <source>
        <dbReference type="ARBA" id="ARBA00023159"/>
    </source>
</evidence>
<evidence type="ECO:0000313" key="18">
    <source>
        <dbReference type="EMBL" id="HIU21837.1"/>
    </source>
</evidence>
<keyword evidence="12 14" id="KW-0804">Transcription</keyword>
<evidence type="ECO:0000256" key="2">
    <source>
        <dbReference type="ARBA" id="ARBA00018672"/>
    </source>
</evidence>
<feature type="binding site" evidence="15">
    <location>
        <position position="9"/>
    </location>
    <ligand>
        <name>Ca(2+)</name>
        <dbReference type="ChEBI" id="CHEBI:29108"/>
    </ligand>
</feature>
<feature type="binding site" evidence="15">
    <location>
        <position position="55"/>
    </location>
    <ligand>
        <name>Ca(2+)</name>
        <dbReference type="ChEBI" id="CHEBI:29108"/>
    </ligand>
</feature>
<dbReference type="GO" id="GO:0003700">
    <property type="term" value="F:DNA-binding transcription factor activity"/>
    <property type="evidence" value="ECO:0007669"/>
    <property type="project" value="InterPro"/>
</dbReference>
<evidence type="ECO:0000256" key="15">
    <source>
        <dbReference type="PIRSR" id="PIRSR002937-1"/>
    </source>
</evidence>
<evidence type="ECO:0000256" key="8">
    <source>
        <dbReference type="ARBA" id="ARBA00023012"/>
    </source>
</evidence>
<dbReference type="GO" id="GO:0042173">
    <property type="term" value="P:regulation of sporulation resulting in formation of a cellular spore"/>
    <property type="evidence" value="ECO:0007669"/>
    <property type="project" value="InterPro"/>
</dbReference>
<feature type="binding site" evidence="15">
    <location>
        <position position="10"/>
    </location>
    <ligand>
        <name>Ca(2+)</name>
        <dbReference type="ChEBI" id="CHEBI:29108"/>
    </ligand>
</feature>
<evidence type="ECO:0000256" key="16">
    <source>
        <dbReference type="PROSITE-ProRule" id="PRU00169"/>
    </source>
</evidence>
<dbReference type="SUPFAM" id="SSF52172">
    <property type="entry name" value="CheY-like"/>
    <property type="match status" value="1"/>
</dbReference>
<protein>
    <recommendedName>
        <fullName evidence="2 14">Stage 0 sporulation protein A homolog</fullName>
    </recommendedName>
</protein>
<keyword evidence="4 14" id="KW-0678">Repressor</keyword>
<keyword evidence="5 16" id="KW-0597">Phosphoprotein</keyword>
<keyword evidence="9 14" id="KW-0805">Transcription regulation</keyword>
<evidence type="ECO:0000256" key="1">
    <source>
        <dbReference type="ARBA" id="ARBA00004496"/>
    </source>
</evidence>
<dbReference type="Pfam" id="PF08769">
    <property type="entry name" value="Spo0A_C"/>
    <property type="match status" value="1"/>
</dbReference>
<dbReference type="Pfam" id="PF00072">
    <property type="entry name" value="Response_reg"/>
    <property type="match status" value="1"/>
</dbReference>
<dbReference type="NCBIfam" id="TIGR02875">
    <property type="entry name" value="spore_0_A"/>
    <property type="match status" value="1"/>
</dbReference>
<dbReference type="PROSITE" id="PS50110">
    <property type="entry name" value="RESPONSE_REGULATORY"/>
    <property type="match status" value="1"/>
</dbReference>
<evidence type="ECO:0000259" key="17">
    <source>
        <dbReference type="PROSITE" id="PS50110"/>
    </source>
</evidence>
<evidence type="ECO:0000256" key="12">
    <source>
        <dbReference type="ARBA" id="ARBA00023163"/>
    </source>
</evidence>
<comment type="function">
    <text evidence="13 14">May play the central regulatory role in sporulation. It may be an element of the effector pathway responsible for the activation of sporulation genes in response to nutritional stress. Spo0A may act in concert with spo0H (a sigma factor) to control the expression of some genes that are critical to the sporulation process.</text>
</comment>
<feature type="domain" description="Response regulatory" evidence="17">
    <location>
        <begin position="4"/>
        <end position="118"/>
    </location>
</feature>
<accession>A0A9D1HTQ5</accession>
<keyword evidence="14 15" id="KW-0479">Metal-binding</keyword>
<dbReference type="InterPro" id="IPR011006">
    <property type="entry name" value="CheY-like_superfamily"/>
</dbReference>
<name>A0A9D1HTQ5_9FIRM</name>
<keyword evidence="6 14" id="KW-0106">Calcium</keyword>
<evidence type="ECO:0000256" key="10">
    <source>
        <dbReference type="ARBA" id="ARBA00023125"/>
    </source>
</evidence>
<dbReference type="InterPro" id="IPR001789">
    <property type="entry name" value="Sig_transdc_resp-reg_receiver"/>
</dbReference>
<reference evidence="18" key="2">
    <citation type="journal article" date="2021" name="PeerJ">
        <title>Extensive microbial diversity within the chicken gut microbiome revealed by metagenomics and culture.</title>
        <authorList>
            <person name="Gilroy R."/>
            <person name="Ravi A."/>
            <person name="Getino M."/>
            <person name="Pursley I."/>
            <person name="Horton D.L."/>
            <person name="Alikhan N.F."/>
            <person name="Baker D."/>
            <person name="Gharbi K."/>
            <person name="Hall N."/>
            <person name="Watson M."/>
            <person name="Adriaenssens E.M."/>
            <person name="Foster-Nyarko E."/>
            <person name="Jarju S."/>
            <person name="Secka A."/>
            <person name="Antonio M."/>
            <person name="Oren A."/>
            <person name="Chaudhuri R.R."/>
            <person name="La Ragione R."/>
            <person name="Hildebrand F."/>
            <person name="Pallen M.J."/>
        </authorList>
    </citation>
    <scope>NUCLEOTIDE SEQUENCE</scope>
    <source>
        <strain evidence="18">1063</strain>
    </source>
</reference>
<dbReference type="InterPro" id="IPR012052">
    <property type="entry name" value="Spore_0_A"/>
</dbReference>
<sequence>MKKSVIIADDNAGLVQSLKEFLSAGNGYEVVAVAENGAEALAMVEKYDPDFLLLDIVMPELDGFGVLSALKNPRPTVIMMSQLNTDAFVQKALRYGAAYFLAKPFNFDVLLKTLDEFSDGNDAPSQPAAAPVRTPAKRSRSLDEKIANLFISVGIPAHIKGYQFLREAIKITVDDPEIINSITKKLYPSIAAVFNTTPSKVERAIRHAIEVAWNRGKIENINQIFGMKIYSANEKPTNGEFIALVADKMLLEGA</sequence>
<evidence type="ECO:0000256" key="9">
    <source>
        <dbReference type="ARBA" id="ARBA00023015"/>
    </source>
</evidence>
<dbReference type="GO" id="GO:0005509">
    <property type="term" value="F:calcium ion binding"/>
    <property type="evidence" value="ECO:0007669"/>
    <property type="project" value="UniProtKB-UniRule"/>
</dbReference>
<dbReference type="SUPFAM" id="SSF46894">
    <property type="entry name" value="C-terminal effector domain of the bipartite response regulators"/>
    <property type="match status" value="1"/>
</dbReference>
<dbReference type="InterPro" id="IPR014879">
    <property type="entry name" value="Spo0A_C"/>
</dbReference>
<dbReference type="GO" id="GO:0030435">
    <property type="term" value="P:sporulation resulting in formation of a cellular spore"/>
    <property type="evidence" value="ECO:0007669"/>
    <property type="project" value="UniProtKB-UniRule"/>
</dbReference>
<dbReference type="Gene3D" id="3.40.50.2300">
    <property type="match status" value="1"/>
</dbReference>
<keyword evidence="8 14" id="KW-0902">Two-component regulatory system</keyword>
<dbReference type="PANTHER" id="PTHR44591:SF3">
    <property type="entry name" value="RESPONSE REGULATORY DOMAIN-CONTAINING PROTEIN"/>
    <property type="match status" value="1"/>
</dbReference>
<dbReference type="Proteomes" id="UP000824088">
    <property type="component" value="Unassembled WGS sequence"/>
</dbReference>
<keyword evidence="7 14" id="KW-0749">Sporulation</keyword>
<feature type="modified residue" description="4-aspartylphosphate" evidence="16">
    <location>
        <position position="55"/>
    </location>
</feature>
<dbReference type="SMART" id="SM00448">
    <property type="entry name" value="REC"/>
    <property type="match status" value="1"/>
</dbReference>
<proteinExistence type="predicted"/>
<dbReference type="InterPro" id="IPR016032">
    <property type="entry name" value="Sig_transdc_resp-reg_C-effctor"/>
</dbReference>
<dbReference type="EMBL" id="DVMN01000115">
    <property type="protein sequence ID" value="HIU21837.1"/>
    <property type="molecule type" value="Genomic_DNA"/>
</dbReference>
<comment type="caution">
    <text evidence="18">The sequence shown here is derived from an EMBL/GenBank/DDBJ whole genome shotgun (WGS) entry which is preliminary data.</text>
</comment>
<comment type="cofactor">
    <cofactor evidence="14 15">
        <name>Ca(2+)</name>
        <dbReference type="ChEBI" id="CHEBI:29108"/>
    </cofactor>
    <text evidence="14 15">Binds 1 Ca(2+) ion per subunit.</text>
</comment>
<dbReference type="GO" id="GO:0051606">
    <property type="term" value="P:detection of stimulus"/>
    <property type="evidence" value="ECO:0007669"/>
    <property type="project" value="UniProtKB-UniRule"/>
</dbReference>